<reference evidence="4 5" key="1">
    <citation type="submission" date="2015-08" db="EMBL/GenBank/DDBJ databases">
        <title>The genome of the Asian arowana (Scleropages formosus).</title>
        <authorList>
            <person name="Tan M.H."/>
            <person name="Gan H.M."/>
            <person name="Croft L.J."/>
            <person name="Austin C.M."/>
        </authorList>
    </citation>
    <scope>NUCLEOTIDE SEQUENCE [LARGE SCALE GENOMIC DNA]</scope>
    <source>
        <strain evidence="4">Aro1</strain>
    </source>
</reference>
<dbReference type="GO" id="GO:0052689">
    <property type="term" value="F:carboxylic ester hydrolase activity"/>
    <property type="evidence" value="ECO:0007669"/>
    <property type="project" value="TreeGrafter"/>
</dbReference>
<evidence type="ECO:0000259" key="3">
    <source>
        <dbReference type="Pfam" id="PF02230"/>
    </source>
</evidence>
<feature type="domain" description="Phospholipase/carboxylesterase/thioesterase" evidence="3">
    <location>
        <begin position="198"/>
        <end position="262"/>
    </location>
</feature>
<dbReference type="PANTHER" id="PTHR10655">
    <property type="entry name" value="LYSOPHOSPHOLIPASE-RELATED"/>
    <property type="match status" value="1"/>
</dbReference>
<comment type="caution">
    <text evidence="4">The sequence shown here is derived from an EMBL/GenBank/DDBJ whole genome shotgun (WGS) entry which is preliminary data.</text>
</comment>
<comment type="similarity">
    <text evidence="1">Belongs to the AB hydrolase superfamily. AB hydrolase 2 family.</text>
</comment>
<evidence type="ECO:0000313" key="4">
    <source>
        <dbReference type="EMBL" id="KPP72497.1"/>
    </source>
</evidence>
<dbReference type="STRING" id="113540.ENSSFOP00015035377"/>
<dbReference type="PANTHER" id="PTHR10655:SF13">
    <property type="entry name" value="ACYL-PROTEIN THIOESTERASE 2"/>
    <property type="match status" value="1"/>
</dbReference>
<dbReference type="Pfam" id="PF02230">
    <property type="entry name" value="Abhydrolase_2"/>
    <property type="match status" value="2"/>
</dbReference>
<dbReference type="EC" id="3.1.2.22" evidence="2"/>
<evidence type="ECO:0000313" key="5">
    <source>
        <dbReference type="Proteomes" id="UP000034805"/>
    </source>
</evidence>
<dbReference type="GO" id="GO:0005737">
    <property type="term" value="C:cytoplasm"/>
    <property type="evidence" value="ECO:0007669"/>
    <property type="project" value="TreeGrafter"/>
</dbReference>
<feature type="non-terminal residue" evidence="4">
    <location>
        <position position="1"/>
    </location>
</feature>
<protein>
    <recommendedName>
        <fullName evidence="2">palmitoyl-protein hydrolase</fullName>
        <ecNumber evidence="2">3.1.2.22</ecNumber>
    </recommendedName>
</protein>
<gene>
    <name evidence="4" type="ORF">Z043_108495</name>
</gene>
<dbReference type="InterPro" id="IPR050565">
    <property type="entry name" value="LYPA1-2/EST-like"/>
</dbReference>
<dbReference type="AlphaFoldDB" id="A0A0N8K0L8"/>
<name>A0A0N8K0L8_SCLFO</name>
<sequence length="266" mass="29027">EICPPMGSVTGVLIRGMVWLLPLTTLKRHFSEQGAFVIDSTLVRQRSAKWTLVVLSLMGVGWELVMLIERPEHPLQCMCGNNMSAPLLAEAVTVSGTEKETAAVIFLHGLGDTGHGWADAMTSIRLPPRIPVTLNMKMTMPSWFDLMGLSPDSPEDEAGIKRAAENIKAIIDHEVKNGIPANRVLLGGFSQAASGSGNKDTPILQCHGEMDPMIPVQFGAMTAEKLKIIVSPQKVTFRTYPGLMHSSCPQEMSAVKEFIEKQLPRI</sequence>
<accession>A0A0N8K0L8</accession>
<dbReference type="EMBL" id="JARO02002507">
    <property type="protein sequence ID" value="KPP72497.1"/>
    <property type="molecule type" value="Genomic_DNA"/>
</dbReference>
<feature type="domain" description="Phospholipase/carboxylesterase/thioesterase" evidence="3">
    <location>
        <begin position="90"/>
        <end position="193"/>
    </location>
</feature>
<dbReference type="GO" id="GO:0008474">
    <property type="term" value="F:palmitoyl-(protein) hydrolase activity"/>
    <property type="evidence" value="ECO:0007669"/>
    <property type="project" value="UniProtKB-EC"/>
</dbReference>
<evidence type="ECO:0000256" key="1">
    <source>
        <dbReference type="ARBA" id="ARBA00006499"/>
    </source>
</evidence>
<dbReference type="SUPFAM" id="SSF53474">
    <property type="entry name" value="alpha/beta-Hydrolases"/>
    <property type="match status" value="1"/>
</dbReference>
<dbReference type="InterPro" id="IPR003140">
    <property type="entry name" value="PLipase/COase/thioEstase"/>
</dbReference>
<evidence type="ECO:0000256" key="2">
    <source>
        <dbReference type="ARBA" id="ARBA00012423"/>
    </source>
</evidence>
<dbReference type="InterPro" id="IPR029058">
    <property type="entry name" value="AB_hydrolase_fold"/>
</dbReference>
<proteinExistence type="inferred from homology"/>
<dbReference type="Proteomes" id="UP000034805">
    <property type="component" value="Unassembled WGS sequence"/>
</dbReference>
<dbReference type="Gene3D" id="3.40.50.1820">
    <property type="entry name" value="alpha/beta hydrolase"/>
    <property type="match status" value="2"/>
</dbReference>
<organism evidence="4 5">
    <name type="scientific">Scleropages formosus</name>
    <name type="common">Asian bonytongue</name>
    <name type="synonym">Osteoglossum formosum</name>
    <dbReference type="NCBI Taxonomy" id="113540"/>
    <lineage>
        <taxon>Eukaryota</taxon>
        <taxon>Metazoa</taxon>
        <taxon>Chordata</taxon>
        <taxon>Craniata</taxon>
        <taxon>Vertebrata</taxon>
        <taxon>Euteleostomi</taxon>
        <taxon>Actinopterygii</taxon>
        <taxon>Neopterygii</taxon>
        <taxon>Teleostei</taxon>
        <taxon>Osteoglossocephala</taxon>
        <taxon>Osteoglossomorpha</taxon>
        <taxon>Osteoglossiformes</taxon>
        <taxon>Osteoglossidae</taxon>
        <taxon>Scleropages</taxon>
    </lineage>
</organism>